<evidence type="ECO:0000313" key="2">
    <source>
        <dbReference type="Proteomes" id="UP001295794"/>
    </source>
</evidence>
<accession>A0AAD2GZ69</accession>
<keyword evidence="2" id="KW-1185">Reference proteome</keyword>
<comment type="caution">
    <text evidence="1">The sequence shown here is derived from an EMBL/GenBank/DDBJ whole genome shotgun (WGS) entry which is preliminary data.</text>
</comment>
<dbReference type="AlphaFoldDB" id="A0AAD2GZ69"/>
<feature type="non-terminal residue" evidence="1">
    <location>
        <position position="88"/>
    </location>
</feature>
<protein>
    <submittedName>
        <fullName evidence="1">Uncharacterized protein</fullName>
    </submittedName>
</protein>
<dbReference type="Proteomes" id="UP001295794">
    <property type="component" value="Unassembled WGS sequence"/>
</dbReference>
<reference evidence="1" key="1">
    <citation type="submission" date="2023-11" db="EMBL/GenBank/DDBJ databases">
        <authorList>
            <person name="De Vega J J."/>
            <person name="De Vega J J."/>
        </authorList>
    </citation>
    <scope>NUCLEOTIDE SEQUENCE</scope>
</reference>
<organism evidence="1 2">
    <name type="scientific">Mycena citricolor</name>
    <dbReference type="NCBI Taxonomy" id="2018698"/>
    <lineage>
        <taxon>Eukaryota</taxon>
        <taxon>Fungi</taxon>
        <taxon>Dikarya</taxon>
        <taxon>Basidiomycota</taxon>
        <taxon>Agaricomycotina</taxon>
        <taxon>Agaricomycetes</taxon>
        <taxon>Agaricomycetidae</taxon>
        <taxon>Agaricales</taxon>
        <taxon>Marasmiineae</taxon>
        <taxon>Mycenaceae</taxon>
        <taxon>Mycena</taxon>
    </lineage>
</organism>
<proteinExistence type="predicted"/>
<gene>
    <name evidence="1" type="ORF">MYCIT1_LOCUS8799</name>
</gene>
<name>A0AAD2GZ69_9AGAR</name>
<sequence length="88" mass="9900">VHPRGNLLADQLADLVVDTRRDWFEEVRSELPSFKIGPGEAILMDQHEVVHQASLFWPQEPFGMQSINDVAAVLCVTAGWSKWWGNGV</sequence>
<evidence type="ECO:0000313" key="1">
    <source>
        <dbReference type="EMBL" id="CAK5266834.1"/>
    </source>
</evidence>
<dbReference type="EMBL" id="CAVNYO010000110">
    <property type="protein sequence ID" value="CAK5266834.1"/>
    <property type="molecule type" value="Genomic_DNA"/>
</dbReference>